<dbReference type="EMBL" id="CCBQ010000004">
    <property type="protein sequence ID" value="CDO91999.1"/>
    <property type="molecule type" value="Genomic_DNA"/>
</dbReference>
<dbReference type="GO" id="GO:0003887">
    <property type="term" value="F:DNA-directed DNA polymerase activity"/>
    <property type="evidence" value="ECO:0007669"/>
    <property type="project" value="UniProtKB-UniRule"/>
</dbReference>
<evidence type="ECO:0000256" key="6">
    <source>
        <dbReference type="PIRSR" id="PIRSR622312-50"/>
    </source>
</evidence>
<organism evidence="9 10">
    <name type="scientific">Kluyveromyces dobzhanskii CBS 2104</name>
    <dbReference type="NCBI Taxonomy" id="1427455"/>
    <lineage>
        <taxon>Eukaryota</taxon>
        <taxon>Fungi</taxon>
        <taxon>Dikarya</taxon>
        <taxon>Ascomycota</taxon>
        <taxon>Saccharomycotina</taxon>
        <taxon>Saccharomycetes</taxon>
        <taxon>Saccharomycetales</taxon>
        <taxon>Saccharomycetaceae</taxon>
        <taxon>Kluyveromyces</taxon>
    </lineage>
</organism>
<gene>
    <name evidence="9" type="ORF">KLDO_g329</name>
</gene>
<comment type="catalytic activity">
    <reaction evidence="7">
        <text>DNA(n) + a 2'-deoxyribonucleoside 5'-triphosphate = DNA(n+1) + diphosphate</text>
        <dbReference type="Rhea" id="RHEA:22508"/>
        <dbReference type="Rhea" id="RHEA-COMP:17339"/>
        <dbReference type="Rhea" id="RHEA-COMP:17340"/>
        <dbReference type="ChEBI" id="CHEBI:33019"/>
        <dbReference type="ChEBI" id="CHEBI:61560"/>
        <dbReference type="ChEBI" id="CHEBI:173112"/>
        <dbReference type="EC" id="2.7.7.7"/>
    </reaction>
</comment>
<keyword evidence="7" id="KW-0539">Nucleus</keyword>
<dbReference type="Pfam" id="PF14791">
    <property type="entry name" value="DNA_pol_B_thumb"/>
    <property type="match status" value="1"/>
</dbReference>
<dbReference type="PANTHER" id="PTHR11276">
    <property type="entry name" value="DNA POLYMERASE TYPE-X FAMILY MEMBER"/>
    <property type="match status" value="1"/>
</dbReference>
<evidence type="ECO:0000256" key="7">
    <source>
        <dbReference type="RuleBase" id="RU366014"/>
    </source>
</evidence>
<evidence type="ECO:0000259" key="8">
    <source>
        <dbReference type="SMART" id="SM00483"/>
    </source>
</evidence>
<keyword evidence="7" id="KW-0239">DNA-directed DNA polymerase</keyword>
<proteinExistence type="inferred from homology"/>
<dbReference type="OrthoDB" id="205514at2759"/>
<keyword evidence="2" id="KW-0963">Cytoplasm</keyword>
<dbReference type="GO" id="GO:0005634">
    <property type="term" value="C:nucleus"/>
    <property type="evidence" value="ECO:0007669"/>
    <property type="project" value="UniProtKB-SubCell"/>
</dbReference>
<dbReference type="SUPFAM" id="SSF81585">
    <property type="entry name" value="PsbU/PolX domain-like"/>
    <property type="match status" value="1"/>
</dbReference>
<dbReference type="Gene3D" id="3.30.210.10">
    <property type="entry name" value="DNA polymerase, thumb domain"/>
    <property type="match status" value="1"/>
</dbReference>
<dbReference type="PRINTS" id="PR00870">
    <property type="entry name" value="DNAPOLXBETA"/>
</dbReference>
<dbReference type="InterPro" id="IPR019843">
    <property type="entry name" value="DNA_pol-X_BS"/>
</dbReference>
<keyword evidence="5" id="KW-0238">DNA-binding</keyword>
<accession>A0A0A8L1B1</accession>
<keyword evidence="10" id="KW-1185">Reference proteome</keyword>
<protein>
    <recommendedName>
        <fullName evidence="7">DNA polymerase</fullName>
        <ecNumber evidence="7">2.7.7.7</ecNumber>
    </recommendedName>
</protein>
<comment type="similarity">
    <text evidence="1 7">Belongs to the DNA polymerase type-X family.</text>
</comment>
<dbReference type="InterPro" id="IPR037160">
    <property type="entry name" value="DNA_Pol_thumb_sf"/>
</dbReference>
<evidence type="ECO:0000313" key="10">
    <source>
        <dbReference type="Proteomes" id="UP000031516"/>
    </source>
</evidence>
<keyword evidence="7" id="KW-0234">DNA repair</keyword>
<comment type="function">
    <text evidence="7">DNA polymerase that functions in several pathways of DNA repair. Involved in base excision repair (BER) responsible for repair of lesions that give rise to abasic (AP) sites in DNA. Also contributes to DNA double-strand break repair by non-homologous end joining and homologous recombination. Has both template-dependent and template-independent (terminal transferase) DNA polymerase activities. Has also a 5'-deoxyribose-5-phosphate lyase (dRP lyase) activity.</text>
</comment>
<dbReference type="GO" id="GO:0046872">
    <property type="term" value="F:metal ion binding"/>
    <property type="evidence" value="ECO:0007669"/>
    <property type="project" value="UniProtKB-UniRule"/>
</dbReference>
<dbReference type="GO" id="GO:0003677">
    <property type="term" value="F:DNA binding"/>
    <property type="evidence" value="ECO:0007669"/>
    <property type="project" value="UniProtKB-UniRule"/>
</dbReference>
<evidence type="ECO:0000256" key="4">
    <source>
        <dbReference type="ARBA" id="ARBA00022695"/>
    </source>
</evidence>
<dbReference type="AlphaFoldDB" id="A0A0A8L1B1"/>
<dbReference type="InterPro" id="IPR043519">
    <property type="entry name" value="NT_sf"/>
</dbReference>
<dbReference type="GO" id="GO:0006284">
    <property type="term" value="P:base-excision repair"/>
    <property type="evidence" value="ECO:0007669"/>
    <property type="project" value="TreeGrafter"/>
</dbReference>
<dbReference type="GO" id="GO:0006303">
    <property type="term" value="P:double-strand break repair via nonhomologous end joining"/>
    <property type="evidence" value="ECO:0007669"/>
    <property type="project" value="TreeGrafter"/>
</dbReference>
<dbReference type="InterPro" id="IPR022312">
    <property type="entry name" value="DNA_pol_X"/>
</dbReference>
<comment type="caution">
    <text evidence="9">The sequence shown here is derived from an EMBL/GenBank/DDBJ whole genome shotgun (WGS) entry which is preliminary data.</text>
</comment>
<dbReference type="InterPro" id="IPR018944">
    <property type="entry name" value="DNA_pol_lambd_fingers_domain"/>
</dbReference>
<keyword evidence="7" id="KW-0227">DNA damage</keyword>
<dbReference type="InterPro" id="IPR027421">
    <property type="entry name" value="DNA_pol_lamdba_lyase_dom_sf"/>
</dbReference>
<comment type="subcellular location">
    <subcellularLocation>
        <location evidence="7">Nucleus</location>
    </subcellularLocation>
</comment>
<dbReference type="CDD" id="cd00141">
    <property type="entry name" value="NT_POLXc"/>
    <property type="match status" value="1"/>
</dbReference>
<dbReference type="Pfam" id="PF14792">
    <property type="entry name" value="DNA_pol_B_palm"/>
    <property type="match status" value="1"/>
</dbReference>
<sequence>MRTLIERNGGGYGPEIGLVDNSFVRDDHIINHQLFYKELNPKNVILDEIHLFKLVDLTKWLKHEFLDFSRPLKLHEEIVVDSDSQGSITNYSTRAGSEASSGVQEVVKPIEVPEDDTSNYYTAPFDLNKVVSKDNPNYKLIQVLKSLEKRYKLQNDVFRYLGYQKMIKILQNTTVKIKSEEDAIDNGLSKGLSKKIPLLLKMSEADSELQMDDNEQTLVYFQECHGIGRFKSQQYINMGHSTFEGLLPFMNWTQLTGLAFYNDWQLKIPREETMQHEAIIRKAMNEVNEHLCMEITGSYRRGEQNSGDIDIVVHIPGVNDLNYVSRELEKVIIKLTKSGYIICPLNLNETLQELFQPWFHRLFSHFQKPFEVTAYDDHFHKFYCGAAVANYEPDIVVDAEALALRGNDKKYTIDVGKTCRRVDFVITEYQGLGATNLYFTGNNNFNKKCRLLAKKKEFALGNDRISKDGQSIPTADEYEVLDMIGMKRLKPTERNF</sequence>
<dbReference type="SUPFAM" id="SSF81301">
    <property type="entry name" value="Nucleotidyltransferase"/>
    <property type="match status" value="1"/>
</dbReference>
<name>A0A0A8L1B1_9SACH</name>
<evidence type="ECO:0000256" key="1">
    <source>
        <dbReference type="ARBA" id="ARBA00008323"/>
    </source>
</evidence>
<dbReference type="EC" id="2.7.7.7" evidence="7"/>
<dbReference type="InterPro" id="IPR029398">
    <property type="entry name" value="PolB_thumb"/>
</dbReference>
<dbReference type="InterPro" id="IPR028207">
    <property type="entry name" value="DNA_pol_B_palm_palm"/>
</dbReference>
<feature type="active site" description="Nucleophile; Schiff-base intermediate with DNA; for 5'-dRP lyase activity" evidence="6">
    <location>
        <position position="195"/>
    </location>
</feature>
<reference evidence="9 10" key="1">
    <citation type="submission" date="2014-03" db="EMBL/GenBank/DDBJ databases">
        <title>The genome of Kluyveromyces dobzhanskii.</title>
        <authorList>
            <person name="Nystedt B."/>
            <person name="Astrom S."/>
        </authorList>
    </citation>
    <scope>NUCLEOTIDE SEQUENCE [LARGE SCALE GENOMIC DNA]</scope>
    <source>
        <strain evidence="9 10">CBS 2104</strain>
    </source>
</reference>
<dbReference type="Proteomes" id="UP000031516">
    <property type="component" value="Unassembled WGS sequence"/>
</dbReference>
<dbReference type="PANTHER" id="PTHR11276:SF42">
    <property type="entry name" value="DNA POLYMERASE BETA"/>
    <property type="match status" value="1"/>
</dbReference>
<evidence type="ECO:0000256" key="3">
    <source>
        <dbReference type="ARBA" id="ARBA00022679"/>
    </source>
</evidence>
<evidence type="ECO:0000256" key="5">
    <source>
        <dbReference type="ARBA" id="ARBA00023125"/>
    </source>
</evidence>
<dbReference type="PROSITE" id="PS00522">
    <property type="entry name" value="DNA_POLYMERASE_X"/>
    <property type="match status" value="1"/>
</dbReference>
<dbReference type="SMART" id="SM00483">
    <property type="entry name" value="POLXc"/>
    <property type="match status" value="1"/>
</dbReference>
<dbReference type="PRINTS" id="PR00869">
    <property type="entry name" value="DNAPOLX"/>
</dbReference>
<evidence type="ECO:0000256" key="2">
    <source>
        <dbReference type="ARBA" id="ARBA00022490"/>
    </source>
</evidence>
<dbReference type="Gene3D" id="1.10.150.110">
    <property type="entry name" value="DNA polymerase beta, N-terminal domain-like"/>
    <property type="match status" value="1"/>
</dbReference>
<feature type="domain" description="DNA-directed DNA polymerase X" evidence="8">
    <location>
        <begin position="135"/>
        <end position="495"/>
    </location>
</feature>
<keyword evidence="3 7" id="KW-0808">Transferase</keyword>
<dbReference type="InterPro" id="IPR002054">
    <property type="entry name" value="DNA-dir_DNA_pol_X"/>
</dbReference>
<dbReference type="SUPFAM" id="SSF47802">
    <property type="entry name" value="DNA polymerase beta, N-terminal domain-like"/>
    <property type="match status" value="1"/>
</dbReference>
<dbReference type="Pfam" id="PF10391">
    <property type="entry name" value="DNA_pol_lambd_f"/>
    <property type="match status" value="1"/>
</dbReference>
<evidence type="ECO:0000313" key="9">
    <source>
        <dbReference type="EMBL" id="CDO91999.1"/>
    </source>
</evidence>
<dbReference type="Gene3D" id="3.30.460.10">
    <property type="entry name" value="Beta Polymerase, domain 2"/>
    <property type="match status" value="1"/>
</dbReference>
<dbReference type="InterPro" id="IPR002008">
    <property type="entry name" value="DNA_pol_X_beta-like"/>
</dbReference>
<keyword evidence="4 7" id="KW-0548">Nucleotidyltransferase</keyword>